<proteinExistence type="predicted"/>
<protein>
    <recommendedName>
        <fullName evidence="4">Transmembrane protein 234</fullName>
    </recommendedName>
</protein>
<keyword evidence="1" id="KW-0812">Transmembrane</keyword>
<keyword evidence="3" id="KW-1185">Reference proteome</keyword>
<reference evidence="2" key="1">
    <citation type="submission" date="2019-05" db="EMBL/GenBank/DDBJ databases">
        <title>Annotation for the trematode Paragonimus heterotremus.</title>
        <authorList>
            <person name="Choi Y.-J."/>
        </authorList>
    </citation>
    <scope>NUCLEOTIDE SEQUENCE</scope>
    <source>
        <strain evidence="2">LC</strain>
    </source>
</reference>
<dbReference type="Gene3D" id="1.10.3730.20">
    <property type="match status" value="1"/>
</dbReference>
<keyword evidence="1" id="KW-1133">Transmembrane helix</keyword>
<dbReference type="Proteomes" id="UP000748531">
    <property type="component" value="Unassembled WGS sequence"/>
</dbReference>
<evidence type="ECO:0008006" key="4">
    <source>
        <dbReference type="Google" id="ProtNLM"/>
    </source>
</evidence>
<name>A0A8J4WD47_9TREM</name>
<dbReference type="SUPFAM" id="SSF103481">
    <property type="entry name" value="Multidrug resistance efflux transporter EmrE"/>
    <property type="match status" value="1"/>
</dbReference>
<evidence type="ECO:0000313" key="3">
    <source>
        <dbReference type="Proteomes" id="UP000748531"/>
    </source>
</evidence>
<dbReference type="Pfam" id="PF10639">
    <property type="entry name" value="TMEM234"/>
    <property type="match status" value="1"/>
</dbReference>
<dbReference type="OrthoDB" id="43458at2759"/>
<dbReference type="AlphaFoldDB" id="A0A8J4WD47"/>
<dbReference type="InterPro" id="IPR037185">
    <property type="entry name" value="EmrE-like"/>
</dbReference>
<comment type="caution">
    <text evidence="2">The sequence shown here is derived from an EMBL/GenBank/DDBJ whole genome shotgun (WGS) entry which is preliminary data.</text>
</comment>
<gene>
    <name evidence="2" type="ORF">PHET_09988</name>
</gene>
<dbReference type="EMBL" id="LUCH01017629">
    <property type="protein sequence ID" value="KAF5394838.1"/>
    <property type="molecule type" value="Genomic_DNA"/>
</dbReference>
<keyword evidence="1" id="KW-0472">Membrane</keyword>
<accession>A0A8J4WD47</accession>
<feature type="transmembrane region" description="Helical" evidence="1">
    <location>
        <begin position="84"/>
        <end position="102"/>
    </location>
</feature>
<feature type="transmembrane region" description="Helical" evidence="1">
    <location>
        <begin position="55"/>
        <end position="72"/>
    </location>
</feature>
<evidence type="ECO:0000313" key="2">
    <source>
        <dbReference type="EMBL" id="KAF5394838.1"/>
    </source>
</evidence>
<organism evidence="2 3">
    <name type="scientific">Paragonimus heterotremus</name>
    <dbReference type="NCBI Taxonomy" id="100268"/>
    <lineage>
        <taxon>Eukaryota</taxon>
        <taxon>Metazoa</taxon>
        <taxon>Spiralia</taxon>
        <taxon>Lophotrochozoa</taxon>
        <taxon>Platyhelminthes</taxon>
        <taxon>Trematoda</taxon>
        <taxon>Digenea</taxon>
        <taxon>Plagiorchiida</taxon>
        <taxon>Troglotremata</taxon>
        <taxon>Troglotrematidae</taxon>
        <taxon>Paragonimus</taxon>
    </lineage>
</organism>
<feature type="transmembrane region" description="Helical" evidence="1">
    <location>
        <begin position="31"/>
        <end position="48"/>
    </location>
</feature>
<sequence>MLVILFPITVGAIWGCTNVLMKYSKTNLQFIFYLLLNQCGSVLFVWGLSNLSKMVLPLANAVTLMVSALLAFCFCDERIGKSGFIGLILLCIGVFLLSGASLSPARRLKNTRNPL</sequence>
<evidence type="ECO:0000256" key="1">
    <source>
        <dbReference type="SAM" id="Phobius"/>
    </source>
</evidence>
<dbReference type="InterPro" id="IPR018908">
    <property type="entry name" value="TMEM234"/>
</dbReference>